<feature type="compositionally biased region" description="Polar residues" evidence="5">
    <location>
        <begin position="499"/>
        <end position="510"/>
    </location>
</feature>
<feature type="region of interest" description="Disordered" evidence="5">
    <location>
        <begin position="401"/>
        <end position="469"/>
    </location>
</feature>
<dbReference type="InterPro" id="IPR004018">
    <property type="entry name" value="RPEL_repeat"/>
</dbReference>
<dbReference type="Gene3D" id="6.10.140.2130">
    <property type="match status" value="3"/>
</dbReference>
<dbReference type="OrthoDB" id="5563016at2759"/>
<dbReference type="PANTHER" id="PTHR12751">
    <property type="entry name" value="PHOSPHATASE AND ACTIN REGULATOR PHACTR"/>
    <property type="match status" value="1"/>
</dbReference>
<dbReference type="PROSITE" id="PS51073">
    <property type="entry name" value="RPEL"/>
    <property type="match status" value="4"/>
</dbReference>
<feature type="compositionally biased region" description="Pro residues" evidence="5">
    <location>
        <begin position="606"/>
        <end position="624"/>
    </location>
</feature>
<feature type="compositionally biased region" description="Low complexity" evidence="5">
    <location>
        <begin position="528"/>
        <end position="540"/>
    </location>
</feature>
<gene>
    <name evidence="7" type="primary">LOC117570920</name>
</gene>
<feature type="compositionally biased region" description="Low complexity" evidence="5">
    <location>
        <begin position="427"/>
        <end position="469"/>
    </location>
</feature>
<evidence type="ECO:0000256" key="1">
    <source>
        <dbReference type="ARBA" id="ARBA00009795"/>
    </source>
</evidence>
<comment type="similarity">
    <text evidence="1">Belongs to the phosphatase and actin regulator family.</text>
</comment>
<feature type="compositionally biased region" description="Polar residues" evidence="5">
    <location>
        <begin position="247"/>
        <end position="256"/>
    </location>
</feature>
<feature type="compositionally biased region" description="Polar residues" evidence="5">
    <location>
        <begin position="401"/>
        <end position="412"/>
    </location>
</feature>
<feature type="compositionally biased region" description="Basic and acidic residues" evidence="5">
    <location>
        <begin position="568"/>
        <end position="578"/>
    </location>
</feature>
<dbReference type="GeneID" id="117570920"/>
<dbReference type="PANTHER" id="PTHR12751:SF18">
    <property type="entry name" value="PHOSPHATASE AND ACTIN REGULATOR 1"/>
    <property type="match status" value="1"/>
</dbReference>
<evidence type="ECO:0000313" key="6">
    <source>
        <dbReference type="Proteomes" id="UP000515160"/>
    </source>
</evidence>
<feature type="repeat" description="RPEL" evidence="4">
    <location>
        <begin position="292"/>
        <end position="317"/>
    </location>
</feature>
<feature type="region of interest" description="Disordered" evidence="5">
    <location>
        <begin position="112"/>
        <end position="165"/>
    </location>
</feature>
<keyword evidence="3" id="KW-0009">Actin-binding</keyword>
<accession>A0A6P8WY68</accession>
<evidence type="ECO:0000313" key="7">
    <source>
        <dbReference type="RefSeq" id="XP_034108726.1"/>
    </source>
</evidence>
<feature type="compositionally biased region" description="Polar residues" evidence="5">
    <location>
        <begin position="714"/>
        <end position="731"/>
    </location>
</feature>
<evidence type="ECO:0000256" key="4">
    <source>
        <dbReference type="PROSITE-ProRule" id="PRU00401"/>
    </source>
</evidence>
<dbReference type="SMART" id="SM00707">
    <property type="entry name" value="RPEL"/>
    <property type="match status" value="4"/>
</dbReference>
<feature type="repeat" description="RPEL" evidence="4">
    <location>
        <begin position="923"/>
        <end position="948"/>
    </location>
</feature>
<evidence type="ECO:0000256" key="3">
    <source>
        <dbReference type="ARBA" id="ARBA00023203"/>
    </source>
</evidence>
<feature type="compositionally biased region" description="Low complexity" evidence="5">
    <location>
        <begin position="112"/>
        <end position="134"/>
    </location>
</feature>
<feature type="repeat" description="RPEL" evidence="4">
    <location>
        <begin position="847"/>
        <end position="872"/>
    </location>
</feature>
<keyword evidence="2" id="KW-0677">Repeat</keyword>
<dbReference type="RefSeq" id="XP_034108726.1">
    <property type="nucleotide sequence ID" value="XM_034252835.2"/>
</dbReference>
<dbReference type="AlphaFoldDB" id="A0A6P8WY68"/>
<dbReference type="Proteomes" id="UP000515160">
    <property type="component" value="Chromosome 3"/>
</dbReference>
<reference evidence="7" key="1">
    <citation type="submission" date="2025-08" db="UniProtKB">
        <authorList>
            <consortium name="RefSeq"/>
        </authorList>
    </citation>
    <scope>IDENTIFICATION</scope>
    <source>
        <strain evidence="7">15112-1751.03</strain>
        <tissue evidence="7">Whole Adult</tissue>
    </source>
</reference>
<dbReference type="GO" id="GO:0003779">
    <property type="term" value="F:actin binding"/>
    <property type="evidence" value="ECO:0007669"/>
    <property type="project" value="UniProtKB-KW"/>
</dbReference>
<proteinExistence type="inferred from homology"/>
<feature type="compositionally biased region" description="Acidic residues" evidence="5">
    <location>
        <begin position="647"/>
        <end position="669"/>
    </location>
</feature>
<protein>
    <submittedName>
        <fullName evidence="7">Phosphatase and actin regulator 4B isoform X1</fullName>
    </submittedName>
</protein>
<evidence type="ECO:0000256" key="5">
    <source>
        <dbReference type="SAM" id="MobiDB-lite"/>
    </source>
</evidence>
<feature type="region of interest" description="Disordered" evidence="5">
    <location>
        <begin position="482"/>
        <end position="672"/>
    </location>
</feature>
<feature type="compositionally biased region" description="Gly residues" evidence="5">
    <location>
        <begin position="413"/>
        <end position="426"/>
    </location>
</feature>
<dbReference type="Pfam" id="PF02755">
    <property type="entry name" value="RPEL"/>
    <property type="match status" value="4"/>
</dbReference>
<organism evidence="6 7">
    <name type="scientific">Drosophila albomicans</name>
    <name type="common">Fruit fly</name>
    <dbReference type="NCBI Taxonomy" id="7291"/>
    <lineage>
        <taxon>Eukaryota</taxon>
        <taxon>Metazoa</taxon>
        <taxon>Ecdysozoa</taxon>
        <taxon>Arthropoda</taxon>
        <taxon>Hexapoda</taxon>
        <taxon>Insecta</taxon>
        <taxon>Pterygota</taxon>
        <taxon>Neoptera</taxon>
        <taxon>Endopterygota</taxon>
        <taxon>Diptera</taxon>
        <taxon>Brachycera</taxon>
        <taxon>Muscomorpha</taxon>
        <taxon>Ephydroidea</taxon>
        <taxon>Drosophilidae</taxon>
        <taxon>Drosophila</taxon>
    </lineage>
</organism>
<dbReference type="GO" id="GO:0030036">
    <property type="term" value="P:actin cytoskeleton organization"/>
    <property type="evidence" value="ECO:0007669"/>
    <property type="project" value="TreeGrafter"/>
</dbReference>
<feature type="repeat" description="RPEL" evidence="4">
    <location>
        <begin position="885"/>
        <end position="910"/>
    </location>
</feature>
<feature type="region of interest" description="Disordered" evidence="5">
    <location>
        <begin position="706"/>
        <end position="735"/>
    </location>
</feature>
<sequence length="1004" mass="108785">MAYQQQQQQLLAQLQQQHKFQAQQQQLSNGNGAGSKYAANSNTSRNNLATLVAAINGHDQTDASQPNAGYQLSPAAASRVAHGATLGPPSYSAATAQPAFAYFSQQQQQQHALAYQQHQQQQQHQHQQHQQQQLTLPPPDLTDGIDHHPVSMSPPDSPNAASAAAAAAAADLEQQLCVVAKMQKSVTITVTPQRSNSMDFLNFEEKRQLIASSLSLSDILQSNASNAKEANAINANGAKKQNGAAIRTNSLGSGTRTPPLERKSKLSALGRFFKPWKWRRKKKSEKFEAASKSLERKISVRANRDELVQKGILLPESPLGNIPEPGEESYYNNGGATANGSILSAVHNNSINQANNSINATTYGTAGNPLLSQQQQQSMGGGGGVPNSISVQQFNANSMLNGASHNQQNSMANGGGGGGGGGGGDGASDTSSLSGGVPHSQSAPQQLGVGQQQQQPPLTPLAQHHQALAQQLQQRFAISNNNEPRKDKTDAQQHGGNGTLSTPNIEQPTCQGSMLPPPGGGGIGAGGMHQQQQQQHNNQSDSNNKQERPNTLGGSNKLSRRGVNICYHNEHYGGDDGKMVGGPPGSTPPPYAGGKLPPGVMLSELPEPPIPVSEIGPIPPPPMFSTPSPTLIAGRPHGPGAMNDQDYQQDYDYDDHDPDQDELDSDDEYAPYGGVAGNHVRVMDTQRVEEIPAKEPKPNAVPLKSALKKKGPANSASTPVTPTQEHQQQQHSNATAAAISNSNGGIGSMAAAAAAAAQQSASQRPLVVRQDATGNNYSLKPILRPRIRICRQQMFNIQLPCTVENKENTRPFVIRESSSDSDESDGHIVYRDDDNDNTRLAKLARKESLSLKLQLRPDKQDLINRNILHQVNDNELKESKEAIGARLIRRLSMRPTAEELVERNILKTQSPAEEKKQKEEKKSYLLRKLSFRPTVEELKEKKIIRFNDYIEVTQAHDYDRRADKPWTRLTPKDKAAIRKELNEFKSSEMAVHEGSRHLTRFHRP</sequence>
<feature type="region of interest" description="Disordered" evidence="5">
    <location>
        <begin position="244"/>
        <end position="263"/>
    </location>
</feature>
<feature type="region of interest" description="Disordered" evidence="5">
    <location>
        <begin position="22"/>
        <end position="41"/>
    </location>
</feature>
<name>A0A6P8WY68_DROAB</name>
<evidence type="ECO:0000256" key="2">
    <source>
        <dbReference type="ARBA" id="ARBA00022737"/>
    </source>
</evidence>
<keyword evidence="6" id="KW-1185">Reference proteome</keyword>